<evidence type="ECO:0000256" key="5">
    <source>
        <dbReference type="ARBA" id="ARBA00022692"/>
    </source>
</evidence>
<dbReference type="STRING" id="2018661.A0A2A2JP73"/>
<comment type="function">
    <text evidence="9">Subunit of the oligosaccharyl transferase (OST) complex that catalyzes the initial transfer of a defined glycan (Glc(3)Man(9)GlcNAc(2) in eukaryotes) from the lipid carrier dolichol-pyrophosphate to an asparagine residue within an Asn-X-Ser/Thr consensus motif in nascent polypeptide chains, the first step in protein N-glycosylation. N-glycosylation occurs cotranslationally and the complex associates with the Sec61 complex at the channel-forming translocon complex that mediates protein translocation across the endoplasmic reticulum (ER).</text>
</comment>
<evidence type="ECO:0000259" key="11">
    <source>
        <dbReference type="Pfam" id="PF23358"/>
    </source>
</evidence>
<dbReference type="EMBL" id="LIAE01010316">
    <property type="protein sequence ID" value="PAV63322.1"/>
    <property type="molecule type" value="Genomic_DNA"/>
</dbReference>
<keyword evidence="6 9" id="KW-0256">Endoplasmic reticulum</keyword>
<dbReference type="InterPro" id="IPR055459">
    <property type="entry name" value="OST48_MD"/>
</dbReference>
<feature type="domain" description="OST48 N-terminal" evidence="10">
    <location>
        <begin position="18"/>
        <end position="270"/>
    </location>
</feature>
<comment type="pathway">
    <text evidence="2 9">Protein modification; protein glycosylation.</text>
</comment>
<evidence type="ECO:0000256" key="9">
    <source>
        <dbReference type="RuleBase" id="RU361142"/>
    </source>
</evidence>
<comment type="caution">
    <text evidence="12">The sequence shown here is derived from an EMBL/GenBank/DDBJ whole genome shotgun (WGS) entry which is preliminary data.</text>
</comment>
<comment type="subcellular location">
    <subcellularLocation>
        <location evidence="1 9">Endoplasmic reticulum membrane</location>
        <topology evidence="1 9">Single-pass type I membrane protein</topology>
    </subcellularLocation>
</comment>
<evidence type="ECO:0000256" key="6">
    <source>
        <dbReference type="ARBA" id="ARBA00022824"/>
    </source>
</evidence>
<evidence type="ECO:0000313" key="12">
    <source>
        <dbReference type="EMBL" id="PAV63322.1"/>
    </source>
</evidence>
<gene>
    <name evidence="12" type="ORF">WR25_25450</name>
</gene>
<keyword evidence="13" id="KW-1185">Reference proteome</keyword>
<keyword evidence="5 9" id="KW-0812">Transmembrane</keyword>
<accession>A0A2A2JP73</accession>
<feature type="transmembrane region" description="Helical" evidence="9">
    <location>
        <begin position="396"/>
        <end position="418"/>
    </location>
</feature>
<dbReference type="PANTHER" id="PTHR10830">
    <property type="entry name" value="DOLICHYL-DIPHOSPHOOLIGOSACCHARIDE--PROTEIN GLYCOSYLTRANSFERASE 48 KDA SUBUNIT"/>
    <property type="match status" value="1"/>
</dbReference>
<evidence type="ECO:0000313" key="13">
    <source>
        <dbReference type="Proteomes" id="UP000218231"/>
    </source>
</evidence>
<organism evidence="12 13">
    <name type="scientific">Diploscapter pachys</name>
    <dbReference type="NCBI Taxonomy" id="2018661"/>
    <lineage>
        <taxon>Eukaryota</taxon>
        <taxon>Metazoa</taxon>
        <taxon>Ecdysozoa</taxon>
        <taxon>Nematoda</taxon>
        <taxon>Chromadorea</taxon>
        <taxon>Rhabditida</taxon>
        <taxon>Rhabditina</taxon>
        <taxon>Rhabditomorpha</taxon>
        <taxon>Rhabditoidea</taxon>
        <taxon>Rhabditidae</taxon>
        <taxon>Diploscapter</taxon>
    </lineage>
</organism>
<dbReference type="AlphaFoldDB" id="A0A2A2JP73"/>
<reference evidence="12 13" key="1">
    <citation type="journal article" date="2017" name="Curr. Biol.">
        <title>Genome architecture and evolution of a unichromosomal asexual nematode.</title>
        <authorList>
            <person name="Fradin H."/>
            <person name="Zegar C."/>
            <person name="Gutwein M."/>
            <person name="Lucas J."/>
            <person name="Kovtun M."/>
            <person name="Corcoran D."/>
            <person name="Baugh L.R."/>
            <person name="Kiontke K."/>
            <person name="Gunsalus K."/>
            <person name="Fitch D.H."/>
            <person name="Piano F."/>
        </authorList>
    </citation>
    <scope>NUCLEOTIDE SEQUENCE [LARGE SCALE GENOMIC DNA]</scope>
    <source>
        <strain evidence="12">PF1309</strain>
    </source>
</reference>
<dbReference type="GO" id="GO:0018279">
    <property type="term" value="P:protein N-linked glycosylation via asparagine"/>
    <property type="evidence" value="ECO:0007669"/>
    <property type="project" value="UniProtKB-UniRule"/>
</dbReference>
<dbReference type="PANTHER" id="PTHR10830:SF0">
    <property type="entry name" value="DOLICHYL-DIPHOSPHOOLIGOSACCHARIDE--PROTEIN GLYCOSYLTRANSFERASE 48 KDA SUBUNIT"/>
    <property type="match status" value="1"/>
</dbReference>
<evidence type="ECO:0000256" key="8">
    <source>
        <dbReference type="ARBA" id="ARBA00023136"/>
    </source>
</evidence>
<dbReference type="GO" id="GO:0008250">
    <property type="term" value="C:oligosaccharyltransferase complex"/>
    <property type="evidence" value="ECO:0007669"/>
    <property type="project" value="TreeGrafter"/>
</dbReference>
<dbReference type="Pfam" id="PF23358">
    <property type="entry name" value="OST48_MD"/>
    <property type="match status" value="1"/>
</dbReference>
<evidence type="ECO:0000256" key="4">
    <source>
        <dbReference type="ARBA" id="ARBA00013350"/>
    </source>
</evidence>
<name>A0A2A2JP73_9BILA</name>
<keyword evidence="9" id="KW-0732">Signal</keyword>
<dbReference type="Proteomes" id="UP000218231">
    <property type="component" value="Unassembled WGS sequence"/>
</dbReference>
<keyword evidence="8 9" id="KW-0472">Membrane</keyword>
<dbReference type="Pfam" id="PF03345">
    <property type="entry name" value="OST48_N"/>
    <property type="match status" value="1"/>
</dbReference>
<comment type="subunit">
    <text evidence="9">Component of the oligosaccharyltransferase (OST) complex.</text>
</comment>
<proteinExistence type="inferred from homology"/>
<sequence length="436" mass="48378">MRLAILLFGLLAAVTADRILLLVEDQAVKDSHSIFINSLTNRGHKISIRTADEPTLALFKHGELAYQHLIVFAPGVEDFGGSLSAKEIGRFVDAGGNLLVAASSNIGEAIRDLATETGFEFDEADTALIDHFNYDSKLDNGQHTTLVADKSQFMNARLITGDTASMNPVLFKGVALISDKTNLLKLEAVRAKSTAYSFNPDQAISEYPSAIGKQALLVGALQARNNARVVLTGSLAMFSNEYINAQVTKEGQKPVPSGNLAFVTALSKWVLKESGVLRVKSVEHHKVGEKKPTEYTIMDEVEYAITIEELSDGKWAPFQGKDVQLEFVRIDPFVRTTLKNTNGRLTAKFKLPDVYGVYKFMVDYRRIGYTHLYDVQQMSVRPLWHTQYERFIRSAYPYYASAFSMMIGVVLFSVVFLYHKDSPQTQAAQAAAKKKD</sequence>
<evidence type="ECO:0000259" key="10">
    <source>
        <dbReference type="Pfam" id="PF03345"/>
    </source>
</evidence>
<evidence type="ECO:0000256" key="3">
    <source>
        <dbReference type="ARBA" id="ARBA00008743"/>
    </source>
</evidence>
<keyword evidence="7 9" id="KW-1133">Transmembrane helix</keyword>
<dbReference type="OrthoDB" id="29105at2759"/>
<evidence type="ECO:0000256" key="7">
    <source>
        <dbReference type="ARBA" id="ARBA00022989"/>
    </source>
</evidence>
<dbReference type="InterPro" id="IPR005013">
    <property type="entry name" value="DDOST_48_kDa_subunit"/>
</dbReference>
<comment type="similarity">
    <text evidence="3 9">Belongs to the DDOST 48 kDa subunit family.</text>
</comment>
<protein>
    <recommendedName>
        <fullName evidence="4 9">Dolichyl-diphosphooligosaccharide--protein glycosyltransferase 48 kDa subunit</fullName>
        <shortName evidence="9">Oligosaccharyl transferase 48 kDa subunit</shortName>
    </recommendedName>
</protein>
<dbReference type="InterPro" id="IPR055457">
    <property type="entry name" value="OST48_N"/>
</dbReference>
<dbReference type="UniPathway" id="UPA00378"/>
<feature type="domain" description="OST48 middle" evidence="11">
    <location>
        <begin position="284"/>
        <end position="420"/>
    </location>
</feature>
<feature type="chain" id="PRO_5011834005" description="Dolichyl-diphosphooligosaccharide--protein glycosyltransferase 48 kDa subunit" evidence="9">
    <location>
        <begin position="17"/>
        <end position="436"/>
    </location>
</feature>
<evidence type="ECO:0000256" key="2">
    <source>
        <dbReference type="ARBA" id="ARBA00004922"/>
    </source>
</evidence>
<evidence type="ECO:0000256" key="1">
    <source>
        <dbReference type="ARBA" id="ARBA00004115"/>
    </source>
</evidence>
<feature type="signal peptide" evidence="9">
    <location>
        <begin position="1"/>
        <end position="16"/>
    </location>
</feature>